<organism evidence="17 19">
    <name type="scientific">Cucumis melo var. makuwa</name>
    <name type="common">Oriental melon</name>
    <dbReference type="NCBI Taxonomy" id="1194695"/>
    <lineage>
        <taxon>Eukaryota</taxon>
        <taxon>Viridiplantae</taxon>
        <taxon>Streptophyta</taxon>
        <taxon>Embryophyta</taxon>
        <taxon>Tracheophyta</taxon>
        <taxon>Spermatophyta</taxon>
        <taxon>Magnoliopsida</taxon>
        <taxon>eudicotyledons</taxon>
        <taxon>Gunneridae</taxon>
        <taxon>Pentapetalae</taxon>
        <taxon>rosids</taxon>
        <taxon>fabids</taxon>
        <taxon>Cucurbitales</taxon>
        <taxon>Cucurbitaceae</taxon>
        <taxon>Benincaseae</taxon>
        <taxon>Cucumis</taxon>
    </lineage>
</organism>
<dbReference type="HAMAP" id="MF_01139">
    <property type="entry name" value="ISPT"/>
    <property type="match status" value="1"/>
</dbReference>
<evidence type="ECO:0000256" key="6">
    <source>
        <dbReference type="ARBA" id="ARBA00023015"/>
    </source>
</evidence>
<dbReference type="PROSITE" id="PS51320">
    <property type="entry name" value="TIFY"/>
    <property type="match status" value="1"/>
</dbReference>
<feature type="region of interest" description="Disordered" evidence="12">
    <location>
        <begin position="1"/>
        <end position="57"/>
    </location>
</feature>
<dbReference type="Pfam" id="PF01255">
    <property type="entry name" value="Prenyltransf"/>
    <property type="match status" value="1"/>
</dbReference>
<reference evidence="19 20" key="1">
    <citation type="submission" date="2019-08" db="EMBL/GenBank/DDBJ databases">
        <title>Draft genome sequences of two oriental melons (Cucumis melo L. var makuwa).</title>
        <authorList>
            <person name="Kwon S.-Y."/>
        </authorList>
    </citation>
    <scope>NUCLEOTIDE SEQUENCE [LARGE SCALE GENOMIC DNA]</scope>
    <source>
        <strain evidence="20">cv. Chang Bougi</strain>
        <strain evidence="19">cv. SW 3</strain>
        <tissue evidence="17">Leaf</tissue>
    </source>
</reference>
<evidence type="ECO:0000256" key="7">
    <source>
        <dbReference type="ARBA" id="ARBA00023125"/>
    </source>
</evidence>
<feature type="domain" description="GATA-type" evidence="14">
    <location>
        <begin position="224"/>
        <end position="276"/>
    </location>
</feature>
<name>A0A5A7SN59_CUCMM</name>
<accession>A0A5A7SN59</accession>
<dbReference type="PANTHER" id="PTHR10291:SF18">
    <property type="entry name" value="DEHYDRODOLICHYL DIPHOSPHATE SYNTHASE CPT3"/>
    <property type="match status" value="1"/>
</dbReference>
<evidence type="ECO:0000256" key="5">
    <source>
        <dbReference type="ARBA" id="ARBA00022679"/>
    </source>
</evidence>
<dbReference type="InterPro" id="IPR013088">
    <property type="entry name" value="Znf_NHR/GATA"/>
</dbReference>
<sequence>MPDSNFQDAMYGSGVMNDGGRDLGNIQNRVDDEDDDINGGEESIDNPQMRFEDSGGMSGSVSVISRVEDVVPSTYVSGSDYNPLTGNGGADQLTLSFRGEVYAFDSVSPDKVQAVLLLLGGYEIPSGIPAIGSVPVNQQGADGFPVRSVQPQRAASLSRFREKRKERCFEKKIRYSVRKEVALRMQRKKGQFISSKAIGDEVGSSSVLSQTLDSGQDDGLLETSCTHCGTSSKSTPMMRRGPAGPRTLCNACGLKWANKGILRDLSKVSNPSIQEPSAKEIEQSDGEAANESNAAINVDILTSNGDKKPQKSLPLESSPASFFFPPLPSICRKLAADFRSTVLRLPLCADLLLTLAGVPCNHRQSQGRSTSRFFQLSPRTDSHLRPLASCRNFGFLGIFEHVISLFRRFTFVVLSMGSIPAHVAFIMDGNRRYAKRKKLAEGGGHRIGYLALTFMLKYCYELGVKYVTIYAFSIDNFKRSPEEVQGVMDLMLEKVELLIKEESLVNQYGVRLRFIGNLKLLSAPVRDAIERAMEVTRNNSKAELSICIAYTSTDEIVHAVERSCEEKWNEMNSKTSNGVGYGFSKLDVAKNGDNSITLADVEKHMYTAVTPDPDILIRTSGEARLSNFLLWQTSSCYLYSPSALWPEINFWYFLWAILNFQRNNHHLVKKKKQL</sequence>
<dbReference type="Proteomes" id="UP000321947">
    <property type="component" value="Unassembled WGS sequence"/>
</dbReference>
<evidence type="ECO:0000256" key="3">
    <source>
        <dbReference type="ARBA" id="ARBA00005432"/>
    </source>
</evidence>
<dbReference type="GO" id="GO:0016094">
    <property type="term" value="P:polyprenol biosynthetic process"/>
    <property type="evidence" value="ECO:0007669"/>
    <property type="project" value="TreeGrafter"/>
</dbReference>
<evidence type="ECO:0000256" key="1">
    <source>
        <dbReference type="ARBA" id="ARBA00002206"/>
    </source>
</evidence>
<dbReference type="PROSITE" id="PS50114">
    <property type="entry name" value="GATA_ZN_FINGER_2"/>
    <property type="match status" value="1"/>
</dbReference>
<dbReference type="GO" id="GO:0005634">
    <property type="term" value="C:nucleus"/>
    <property type="evidence" value="ECO:0007669"/>
    <property type="project" value="UniProtKB-SubCell"/>
</dbReference>
<keyword evidence="6" id="KW-0805">Transcription regulation</keyword>
<dbReference type="AlphaFoldDB" id="A0A5A7SN59"/>
<protein>
    <submittedName>
        <fullName evidence="17">GATA transcription factor 24-like isoform X1</fullName>
    </submittedName>
</protein>
<dbReference type="InterPro" id="IPR036424">
    <property type="entry name" value="UPP_synth-like_sf"/>
</dbReference>
<keyword evidence="8" id="KW-0804">Transcription</keyword>
<dbReference type="Gene3D" id="3.40.1180.10">
    <property type="entry name" value="Decaprenyl diphosphate synthase-like"/>
    <property type="match status" value="1"/>
</dbReference>
<feature type="transmembrane region" description="Helical" evidence="13">
    <location>
        <begin position="409"/>
        <end position="427"/>
    </location>
</feature>
<feature type="compositionally biased region" description="Acidic residues" evidence="12">
    <location>
        <begin position="31"/>
        <end position="44"/>
    </location>
</feature>
<dbReference type="Pfam" id="PF06200">
    <property type="entry name" value="tify"/>
    <property type="match status" value="1"/>
</dbReference>
<dbReference type="InterPro" id="IPR001441">
    <property type="entry name" value="UPP_synth-like"/>
</dbReference>
<dbReference type="PROSITE" id="PS00344">
    <property type="entry name" value="GATA_ZN_FINGER_1"/>
    <property type="match status" value="1"/>
</dbReference>
<evidence type="ECO:0000259" key="15">
    <source>
        <dbReference type="PROSITE" id="PS51017"/>
    </source>
</evidence>
<dbReference type="PROSITE" id="PS51017">
    <property type="entry name" value="CCT"/>
    <property type="match status" value="1"/>
</dbReference>
<dbReference type="GO" id="GO:0045547">
    <property type="term" value="F:ditrans,polycis-polyprenyl diphosphate synthase [(2E,6E)-farnesyl diphosphate specific] activity"/>
    <property type="evidence" value="ECO:0007669"/>
    <property type="project" value="TreeGrafter"/>
</dbReference>
<comment type="caution">
    <text evidence="17">The sequence shown here is derived from an EMBL/GenBank/DDBJ whole genome shotgun (WGS) entry which is preliminary data.</text>
</comment>
<comment type="similarity">
    <text evidence="3">Belongs to the UPP synthase family.</text>
</comment>
<dbReference type="Gene3D" id="3.30.50.10">
    <property type="entry name" value="Erythroid Transcription Factor GATA-1, subunit A"/>
    <property type="match status" value="1"/>
</dbReference>
<keyword evidence="9 11" id="KW-0539">Nucleus</keyword>
<dbReference type="Pfam" id="PF06203">
    <property type="entry name" value="CCT"/>
    <property type="match status" value="1"/>
</dbReference>
<dbReference type="SUPFAM" id="SSF57716">
    <property type="entry name" value="Glucocorticoid receptor-like (DNA-binding domain)"/>
    <property type="match status" value="1"/>
</dbReference>
<evidence type="ECO:0000256" key="12">
    <source>
        <dbReference type="SAM" id="MobiDB-lite"/>
    </source>
</evidence>
<proteinExistence type="inferred from homology"/>
<dbReference type="InterPro" id="IPR000679">
    <property type="entry name" value="Znf_GATA"/>
</dbReference>
<comment type="subcellular location">
    <subcellularLocation>
        <location evidence="2 11">Nucleus</location>
    </subcellularLocation>
</comment>
<feature type="domain" description="Tify" evidence="16">
    <location>
        <begin position="86"/>
        <end position="121"/>
    </location>
</feature>
<dbReference type="OrthoDB" id="4173905at2759"/>
<gene>
    <name evidence="18" type="ORF">E5676_scaffold13G002170</name>
    <name evidence="17" type="ORF">E6C27_scaffold139G002140</name>
</gene>
<evidence type="ECO:0000256" key="13">
    <source>
        <dbReference type="SAM" id="Phobius"/>
    </source>
</evidence>
<dbReference type="InterPro" id="IPR010402">
    <property type="entry name" value="CCT_domain"/>
</dbReference>
<dbReference type="CDD" id="cd00202">
    <property type="entry name" value="ZnF_GATA"/>
    <property type="match status" value="1"/>
</dbReference>
<keyword evidence="10" id="KW-0863">Zinc-finger</keyword>
<dbReference type="CDD" id="cd00475">
    <property type="entry name" value="Cis_IPPS"/>
    <property type="match status" value="1"/>
</dbReference>
<dbReference type="InterPro" id="IPR010399">
    <property type="entry name" value="Tify_dom"/>
</dbReference>
<evidence type="ECO:0000313" key="17">
    <source>
        <dbReference type="EMBL" id="KAA0031456.1"/>
    </source>
</evidence>
<dbReference type="NCBIfam" id="TIGR00055">
    <property type="entry name" value="uppS"/>
    <property type="match status" value="1"/>
</dbReference>
<dbReference type="SUPFAM" id="SSF64005">
    <property type="entry name" value="Undecaprenyl diphosphate synthase"/>
    <property type="match status" value="1"/>
</dbReference>
<dbReference type="GO" id="GO:0005783">
    <property type="term" value="C:endoplasmic reticulum"/>
    <property type="evidence" value="ECO:0007669"/>
    <property type="project" value="TreeGrafter"/>
</dbReference>
<dbReference type="GO" id="GO:0008270">
    <property type="term" value="F:zinc ion binding"/>
    <property type="evidence" value="ECO:0007669"/>
    <property type="project" value="UniProtKB-KW"/>
</dbReference>
<evidence type="ECO:0000313" key="20">
    <source>
        <dbReference type="Proteomes" id="UP000321947"/>
    </source>
</evidence>
<dbReference type="EMBL" id="SSTE01022915">
    <property type="protein sequence ID" value="KAA0031456.1"/>
    <property type="molecule type" value="Genomic_DNA"/>
</dbReference>
<dbReference type="EMBL" id="SSTD01013385">
    <property type="protein sequence ID" value="TYK06909.1"/>
    <property type="molecule type" value="Genomic_DNA"/>
</dbReference>
<keyword evidence="7" id="KW-0238">DNA-binding</keyword>
<dbReference type="GO" id="GO:0006355">
    <property type="term" value="P:regulation of DNA-templated transcription"/>
    <property type="evidence" value="ECO:0007669"/>
    <property type="project" value="InterPro"/>
</dbReference>
<keyword evidence="13" id="KW-0472">Membrane</keyword>
<dbReference type="STRING" id="1194695.A0A5A7SN59"/>
<keyword evidence="13" id="KW-0812">Transmembrane</keyword>
<evidence type="ECO:0000256" key="2">
    <source>
        <dbReference type="ARBA" id="ARBA00004123"/>
    </source>
</evidence>
<evidence type="ECO:0000256" key="9">
    <source>
        <dbReference type="ARBA" id="ARBA00023242"/>
    </source>
</evidence>
<keyword evidence="5" id="KW-0808">Transferase</keyword>
<dbReference type="InterPro" id="IPR018520">
    <property type="entry name" value="UPP_synth-like_CS"/>
</dbReference>
<evidence type="ECO:0000259" key="14">
    <source>
        <dbReference type="PROSITE" id="PS50114"/>
    </source>
</evidence>
<evidence type="ECO:0000256" key="10">
    <source>
        <dbReference type="PROSITE-ProRule" id="PRU00094"/>
    </source>
</evidence>
<evidence type="ECO:0000256" key="11">
    <source>
        <dbReference type="PROSITE-ProRule" id="PRU00357"/>
    </source>
</evidence>
<comment type="function">
    <text evidence="1">Transcriptional activator that specifically binds 5'-GATA-3' or 5'-GAT-3' motifs within gene promoters.</text>
</comment>
<evidence type="ECO:0000256" key="4">
    <source>
        <dbReference type="ARBA" id="ARBA00007722"/>
    </source>
</evidence>
<dbReference type="GO" id="GO:0043565">
    <property type="term" value="F:sequence-specific DNA binding"/>
    <property type="evidence" value="ECO:0007669"/>
    <property type="project" value="InterPro"/>
</dbReference>
<keyword evidence="10" id="KW-0862">Zinc</keyword>
<dbReference type="PANTHER" id="PTHR10291">
    <property type="entry name" value="DEHYDRODOLICHYL DIPHOSPHATE SYNTHASE FAMILY MEMBER"/>
    <property type="match status" value="1"/>
</dbReference>
<keyword evidence="13" id="KW-1133">Transmembrane helix</keyword>
<evidence type="ECO:0000256" key="8">
    <source>
        <dbReference type="ARBA" id="ARBA00023163"/>
    </source>
</evidence>
<dbReference type="SMART" id="SM00401">
    <property type="entry name" value="ZnF_GATA"/>
    <property type="match status" value="1"/>
</dbReference>
<keyword evidence="10" id="KW-0479">Metal-binding</keyword>
<evidence type="ECO:0000313" key="18">
    <source>
        <dbReference type="EMBL" id="TYK06909.1"/>
    </source>
</evidence>
<dbReference type="SMART" id="SM00979">
    <property type="entry name" value="TIFY"/>
    <property type="match status" value="1"/>
</dbReference>
<evidence type="ECO:0000259" key="16">
    <source>
        <dbReference type="PROSITE" id="PS51320"/>
    </source>
</evidence>
<comment type="similarity">
    <text evidence="4">Belongs to the type IV zinc-finger family. Class C subfamily.</text>
</comment>
<dbReference type="PROSITE" id="PS01066">
    <property type="entry name" value="UPP_SYNTHASE"/>
    <property type="match status" value="1"/>
</dbReference>
<evidence type="ECO:0000313" key="19">
    <source>
        <dbReference type="Proteomes" id="UP000321393"/>
    </source>
</evidence>
<dbReference type="Proteomes" id="UP000321393">
    <property type="component" value="Unassembled WGS sequence"/>
</dbReference>
<dbReference type="Pfam" id="PF00320">
    <property type="entry name" value="GATA"/>
    <property type="match status" value="1"/>
</dbReference>
<feature type="domain" description="CCT" evidence="15">
    <location>
        <begin position="153"/>
        <end position="195"/>
    </location>
</feature>